<name>A0ABR0QVQ9_GOSAR</name>
<dbReference type="Gene3D" id="3.60.10.10">
    <property type="entry name" value="Endonuclease/exonuclease/phosphatase"/>
    <property type="match status" value="1"/>
</dbReference>
<organism evidence="1 2">
    <name type="scientific">Gossypium arboreum</name>
    <name type="common">Tree cotton</name>
    <name type="synonym">Gossypium nanking</name>
    <dbReference type="NCBI Taxonomy" id="29729"/>
    <lineage>
        <taxon>Eukaryota</taxon>
        <taxon>Viridiplantae</taxon>
        <taxon>Streptophyta</taxon>
        <taxon>Embryophyta</taxon>
        <taxon>Tracheophyta</taxon>
        <taxon>Spermatophyta</taxon>
        <taxon>Magnoliopsida</taxon>
        <taxon>eudicotyledons</taxon>
        <taxon>Gunneridae</taxon>
        <taxon>Pentapetalae</taxon>
        <taxon>rosids</taxon>
        <taxon>malvids</taxon>
        <taxon>Malvales</taxon>
        <taxon>Malvaceae</taxon>
        <taxon>Malvoideae</taxon>
        <taxon>Gossypium</taxon>
    </lineage>
</organism>
<dbReference type="SUPFAM" id="SSF56219">
    <property type="entry name" value="DNase I-like"/>
    <property type="match status" value="1"/>
</dbReference>
<comment type="caution">
    <text evidence="1">The sequence shown here is derived from an EMBL/GenBank/DDBJ whole genome shotgun (WGS) entry which is preliminary data.</text>
</comment>
<dbReference type="PANTHER" id="PTHR35218:SF9">
    <property type="entry name" value="ENDONUCLEASE_EXONUCLEASE_PHOSPHATASE DOMAIN-CONTAINING PROTEIN"/>
    <property type="match status" value="1"/>
</dbReference>
<proteinExistence type="predicted"/>
<dbReference type="PANTHER" id="PTHR35218">
    <property type="entry name" value="RNASE H DOMAIN-CONTAINING PROTEIN"/>
    <property type="match status" value="1"/>
</dbReference>
<keyword evidence="2" id="KW-1185">Reference proteome</keyword>
<evidence type="ECO:0000313" key="1">
    <source>
        <dbReference type="EMBL" id="KAK5843415.1"/>
    </source>
</evidence>
<evidence type="ECO:0000313" key="2">
    <source>
        <dbReference type="Proteomes" id="UP001358586"/>
    </source>
</evidence>
<protein>
    <recommendedName>
        <fullName evidence="3">Reverse transcriptase</fullName>
    </recommendedName>
</protein>
<dbReference type="Proteomes" id="UP001358586">
    <property type="component" value="Chromosome 2"/>
</dbReference>
<gene>
    <name evidence="1" type="ORF">PVK06_005872</name>
</gene>
<sequence>MYTNGIDVRAEGSKGGLSLGWKEGVYVMLRSYSKSHIDIEVMENSEEECWHFIGFYGSPIEHKRKDSWNLLRQLKGNNKLPWLVMEDFNEILYSFEKSGGRLREERQMLAFREALEDCELNGLGFLGQWFTQERGRLPETHERVRFENSKNLFRFNATGC</sequence>
<accession>A0ABR0QVQ9</accession>
<dbReference type="EMBL" id="JARKNE010000002">
    <property type="protein sequence ID" value="KAK5843415.1"/>
    <property type="molecule type" value="Genomic_DNA"/>
</dbReference>
<reference evidence="1 2" key="1">
    <citation type="submission" date="2023-03" db="EMBL/GenBank/DDBJ databases">
        <title>WGS of Gossypium arboreum.</title>
        <authorList>
            <person name="Yu D."/>
        </authorList>
    </citation>
    <scope>NUCLEOTIDE SEQUENCE [LARGE SCALE GENOMIC DNA]</scope>
    <source>
        <tissue evidence="1">Leaf</tissue>
    </source>
</reference>
<dbReference type="InterPro" id="IPR036691">
    <property type="entry name" value="Endo/exonu/phosph_ase_sf"/>
</dbReference>
<evidence type="ECO:0008006" key="3">
    <source>
        <dbReference type="Google" id="ProtNLM"/>
    </source>
</evidence>